<keyword evidence="3" id="KW-1185">Reference proteome</keyword>
<evidence type="ECO:0000313" key="3">
    <source>
        <dbReference type="Proteomes" id="UP001066276"/>
    </source>
</evidence>
<accession>A0AAV7NZS1</accession>
<protein>
    <submittedName>
        <fullName evidence="2">Uncharacterized protein</fullName>
    </submittedName>
</protein>
<dbReference type="EMBL" id="JANPWB010000012">
    <property type="protein sequence ID" value="KAJ1118843.1"/>
    <property type="molecule type" value="Genomic_DNA"/>
</dbReference>
<feature type="region of interest" description="Disordered" evidence="1">
    <location>
        <begin position="159"/>
        <end position="183"/>
    </location>
</feature>
<name>A0AAV7NZS1_PLEWA</name>
<sequence length="183" mass="20527">MAAHVKSPSSVAQLADSHPTDATDRILQEITAVGWRLEAMDLKISDLSAASTSIRADIAYFQVMVTDLDQTLTTVEDHIVDLLALDVEIRSLQVKITDLEDRSRRDNVRFFDISEHKEGSDIKAFLKNFLPELTGRWSFKAPTEWVLYIKKTLDNLAPSSHASSATSRPAKSSQRPDLRVRSF</sequence>
<organism evidence="2 3">
    <name type="scientific">Pleurodeles waltl</name>
    <name type="common">Iberian ribbed newt</name>
    <dbReference type="NCBI Taxonomy" id="8319"/>
    <lineage>
        <taxon>Eukaryota</taxon>
        <taxon>Metazoa</taxon>
        <taxon>Chordata</taxon>
        <taxon>Craniata</taxon>
        <taxon>Vertebrata</taxon>
        <taxon>Euteleostomi</taxon>
        <taxon>Amphibia</taxon>
        <taxon>Batrachia</taxon>
        <taxon>Caudata</taxon>
        <taxon>Salamandroidea</taxon>
        <taxon>Salamandridae</taxon>
        <taxon>Pleurodelinae</taxon>
        <taxon>Pleurodeles</taxon>
    </lineage>
</organism>
<evidence type="ECO:0000313" key="2">
    <source>
        <dbReference type="EMBL" id="KAJ1118843.1"/>
    </source>
</evidence>
<gene>
    <name evidence="2" type="ORF">NDU88_007030</name>
</gene>
<reference evidence="2" key="1">
    <citation type="journal article" date="2022" name="bioRxiv">
        <title>Sequencing and chromosome-scale assembly of the giantPleurodeles waltlgenome.</title>
        <authorList>
            <person name="Brown T."/>
            <person name="Elewa A."/>
            <person name="Iarovenko S."/>
            <person name="Subramanian E."/>
            <person name="Araus A.J."/>
            <person name="Petzold A."/>
            <person name="Susuki M."/>
            <person name="Suzuki K.-i.T."/>
            <person name="Hayashi T."/>
            <person name="Toyoda A."/>
            <person name="Oliveira C."/>
            <person name="Osipova E."/>
            <person name="Leigh N.D."/>
            <person name="Simon A."/>
            <person name="Yun M.H."/>
        </authorList>
    </citation>
    <scope>NUCLEOTIDE SEQUENCE</scope>
    <source>
        <strain evidence="2">20211129_DDA</strain>
        <tissue evidence="2">Liver</tissue>
    </source>
</reference>
<dbReference type="Proteomes" id="UP001066276">
    <property type="component" value="Chromosome 8"/>
</dbReference>
<evidence type="ECO:0000256" key="1">
    <source>
        <dbReference type="SAM" id="MobiDB-lite"/>
    </source>
</evidence>
<comment type="caution">
    <text evidence="2">The sequence shown here is derived from an EMBL/GenBank/DDBJ whole genome shotgun (WGS) entry which is preliminary data.</text>
</comment>
<dbReference type="AlphaFoldDB" id="A0AAV7NZS1"/>
<proteinExistence type="predicted"/>
<feature type="compositionally biased region" description="Basic and acidic residues" evidence="1">
    <location>
        <begin position="174"/>
        <end position="183"/>
    </location>
</feature>
<feature type="compositionally biased region" description="Polar residues" evidence="1">
    <location>
        <begin position="159"/>
        <end position="173"/>
    </location>
</feature>